<feature type="domain" description="N-acetyltransferase" evidence="1">
    <location>
        <begin position="7"/>
        <end position="144"/>
    </location>
</feature>
<reference evidence="2 3" key="1">
    <citation type="submission" date="2018-08" db="EMBL/GenBank/DDBJ databases">
        <title>Genomic Encyclopedia of Archaeal and Bacterial Type Strains, Phase II (KMG-II): from individual species to whole genera.</title>
        <authorList>
            <person name="Goeker M."/>
        </authorList>
    </citation>
    <scope>NUCLEOTIDE SEQUENCE [LARGE SCALE GENOMIC DNA]</scope>
    <source>
        <strain evidence="2 3">ATCC 27112</strain>
    </source>
</reference>
<gene>
    <name evidence="2" type="ORF">EI71_00099</name>
</gene>
<dbReference type="EMBL" id="QXEV01000001">
    <property type="protein sequence ID" value="RIA78538.1"/>
    <property type="molecule type" value="Genomic_DNA"/>
</dbReference>
<proteinExistence type="predicted"/>
<dbReference type="PANTHER" id="PTHR43792">
    <property type="entry name" value="GNAT FAMILY, PUTATIVE (AFU_ORTHOLOGUE AFUA_3G00765)-RELATED-RELATED"/>
    <property type="match status" value="1"/>
</dbReference>
<dbReference type="InParanoid" id="A0A397RXW8"/>
<sequence length="168" mass="19222">MLIETSRLIITKLNIDMAKDIHLNSLDQDNRRFVPDEVFETIEDAKDAIDYLIGQYDNGGPYVYPILKKDTKENIGYVQMIPLDNEWEIGYHIGMKYTKNGYAKEAVTAFLPIITKKLGVKEVIGICLSENIASKHVLNKCGFVKVFEGLGDYQGEKREIFKSVWINK</sequence>
<dbReference type="InterPro" id="IPR016181">
    <property type="entry name" value="Acyl_CoA_acyltransferase"/>
</dbReference>
<dbReference type="InterPro" id="IPR000182">
    <property type="entry name" value="GNAT_dom"/>
</dbReference>
<organism evidence="2 3">
    <name type="scientific">Anaeroplasma bactoclasticum</name>
    <dbReference type="NCBI Taxonomy" id="2088"/>
    <lineage>
        <taxon>Bacteria</taxon>
        <taxon>Bacillati</taxon>
        <taxon>Mycoplasmatota</taxon>
        <taxon>Mollicutes</taxon>
        <taxon>Anaeroplasmatales</taxon>
        <taxon>Anaeroplasmataceae</taxon>
        <taxon>Anaeroplasma</taxon>
    </lineage>
</organism>
<accession>A0A397RXW8</accession>
<protein>
    <submittedName>
        <fullName evidence="2">RimJ/RimL family protein N-acetyltransferase</fullName>
    </submittedName>
</protein>
<keyword evidence="3" id="KW-1185">Reference proteome</keyword>
<dbReference type="GO" id="GO:0016747">
    <property type="term" value="F:acyltransferase activity, transferring groups other than amino-acyl groups"/>
    <property type="evidence" value="ECO:0007669"/>
    <property type="project" value="InterPro"/>
</dbReference>
<dbReference type="Proteomes" id="UP000266506">
    <property type="component" value="Unassembled WGS sequence"/>
</dbReference>
<dbReference type="SUPFAM" id="SSF55729">
    <property type="entry name" value="Acyl-CoA N-acyltransferases (Nat)"/>
    <property type="match status" value="1"/>
</dbReference>
<keyword evidence="2" id="KW-0808">Transferase</keyword>
<evidence type="ECO:0000259" key="1">
    <source>
        <dbReference type="Pfam" id="PF13302"/>
    </source>
</evidence>
<dbReference type="OrthoDB" id="342653at2"/>
<comment type="caution">
    <text evidence="2">The sequence shown here is derived from an EMBL/GenBank/DDBJ whole genome shotgun (WGS) entry which is preliminary data.</text>
</comment>
<name>A0A397RXW8_9MOLU</name>
<dbReference type="Gene3D" id="3.40.630.30">
    <property type="match status" value="1"/>
</dbReference>
<evidence type="ECO:0000313" key="3">
    <source>
        <dbReference type="Proteomes" id="UP000266506"/>
    </source>
</evidence>
<dbReference type="Pfam" id="PF13302">
    <property type="entry name" value="Acetyltransf_3"/>
    <property type="match status" value="1"/>
</dbReference>
<dbReference type="AlphaFoldDB" id="A0A397RXW8"/>
<dbReference type="RefSeq" id="WP_119015282.1">
    <property type="nucleotide sequence ID" value="NZ_QXEV01000001.1"/>
</dbReference>
<dbReference type="InterPro" id="IPR051531">
    <property type="entry name" value="N-acetyltransferase"/>
</dbReference>
<evidence type="ECO:0000313" key="2">
    <source>
        <dbReference type="EMBL" id="RIA78538.1"/>
    </source>
</evidence>